<gene>
    <name evidence="1" type="ORF">PHMEG_00020946</name>
</gene>
<evidence type="ECO:0000313" key="2">
    <source>
        <dbReference type="Proteomes" id="UP000198211"/>
    </source>
</evidence>
<organism evidence="1 2">
    <name type="scientific">Phytophthora megakarya</name>
    <dbReference type="NCBI Taxonomy" id="4795"/>
    <lineage>
        <taxon>Eukaryota</taxon>
        <taxon>Sar</taxon>
        <taxon>Stramenopiles</taxon>
        <taxon>Oomycota</taxon>
        <taxon>Peronosporomycetes</taxon>
        <taxon>Peronosporales</taxon>
        <taxon>Peronosporaceae</taxon>
        <taxon>Phytophthora</taxon>
    </lineage>
</organism>
<sequence>MFEATRQVFGGNPRRKLYKTDENTIAVKFGTVYHCEGDTVVPLSLISTQHRFEGPDRTVFAWRCLVEGEGEFTGTCLDETGWCVLRPTSSESDSTDIRTCIRSTPVRRGSDNAIKVEERDEEFATAVIRSSQQDSLKLTQLMDQLLLNSEDNQ</sequence>
<evidence type="ECO:0000313" key="1">
    <source>
        <dbReference type="EMBL" id="OWZ06761.1"/>
    </source>
</evidence>
<protein>
    <submittedName>
        <fullName evidence="1">Uncharacterized protein</fullName>
    </submittedName>
</protein>
<dbReference type="Proteomes" id="UP000198211">
    <property type="component" value="Unassembled WGS sequence"/>
</dbReference>
<comment type="caution">
    <text evidence="1">The sequence shown here is derived from an EMBL/GenBank/DDBJ whole genome shotgun (WGS) entry which is preliminary data.</text>
</comment>
<dbReference type="EMBL" id="NBNE01003830">
    <property type="protein sequence ID" value="OWZ06761.1"/>
    <property type="molecule type" value="Genomic_DNA"/>
</dbReference>
<dbReference type="AlphaFoldDB" id="A0A225VMI4"/>
<name>A0A225VMI4_9STRA</name>
<proteinExistence type="predicted"/>
<reference evidence="2" key="1">
    <citation type="submission" date="2017-03" db="EMBL/GenBank/DDBJ databases">
        <title>Phytopthora megakarya and P. palmivora, two closely related causual agents of cacao black pod achieved similar genome size and gene model numbers by different mechanisms.</title>
        <authorList>
            <person name="Ali S."/>
            <person name="Shao J."/>
            <person name="Larry D.J."/>
            <person name="Kronmiller B."/>
            <person name="Shen D."/>
            <person name="Strem M.D."/>
            <person name="Melnick R.L."/>
            <person name="Guiltinan M.J."/>
            <person name="Tyler B.M."/>
            <person name="Meinhardt L.W."/>
            <person name="Bailey B.A."/>
        </authorList>
    </citation>
    <scope>NUCLEOTIDE SEQUENCE [LARGE SCALE GENOMIC DNA]</scope>
    <source>
        <strain evidence="2">zdho120</strain>
    </source>
</reference>
<dbReference type="OrthoDB" id="113382at2759"/>
<accession>A0A225VMI4</accession>
<keyword evidence="2" id="KW-1185">Reference proteome</keyword>